<reference evidence="2" key="1">
    <citation type="journal article" date="2019" name="Int. J. Syst. Evol. Microbiol.">
        <title>The Global Catalogue of Microorganisms (GCM) 10K type strain sequencing project: providing services to taxonomists for standard genome sequencing and annotation.</title>
        <authorList>
            <consortium name="The Broad Institute Genomics Platform"/>
            <consortium name="The Broad Institute Genome Sequencing Center for Infectious Disease"/>
            <person name="Wu L."/>
            <person name="Ma J."/>
        </authorList>
    </citation>
    <scope>NUCLEOTIDE SEQUENCE [LARGE SCALE GENOMIC DNA]</scope>
    <source>
        <strain evidence="2">CGMCC 1.18437</strain>
    </source>
</reference>
<evidence type="ECO:0000313" key="2">
    <source>
        <dbReference type="Proteomes" id="UP000619376"/>
    </source>
</evidence>
<proteinExistence type="predicted"/>
<protein>
    <submittedName>
        <fullName evidence="1">Uncharacterized protein</fullName>
    </submittedName>
</protein>
<comment type="caution">
    <text evidence="1">The sequence shown here is derived from an EMBL/GenBank/DDBJ whole genome shotgun (WGS) entry which is preliminary data.</text>
</comment>
<organism evidence="1 2">
    <name type="scientific">Deinococcus metalli</name>
    <dbReference type="NCBI Taxonomy" id="1141878"/>
    <lineage>
        <taxon>Bacteria</taxon>
        <taxon>Thermotogati</taxon>
        <taxon>Deinococcota</taxon>
        <taxon>Deinococci</taxon>
        <taxon>Deinococcales</taxon>
        <taxon>Deinococcaceae</taxon>
        <taxon>Deinococcus</taxon>
    </lineage>
</organism>
<dbReference type="EMBL" id="BNAJ01000021">
    <property type="protein sequence ID" value="GHF64665.1"/>
    <property type="molecule type" value="Genomic_DNA"/>
</dbReference>
<sequence length="64" mass="7057">MRVRSRCRGRPFEGRLSRLDAGGERPARVYIRVHVAGASVDLLVPVLQLGSDARGRLYHVGTEA</sequence>
<gene>
    <name evidence="1" type="ORF">GCM10017781_45660</name>
</gene>
<accession>A0ABQ3JVX5</accession>
<dbReference type="Proteomes" id="UP000619376">
    <property type="component" value="Unassembled WGS sequence"/>
</dbReference>
<keyword evidence="2" id="KW-1185">Reference proteome</keyword>
<name>A0ABQ3JVX5_9DEIO</name>
<evidence type="ECO:0000313" key="1">
    <source>
        <dbReference type="EMBL" id="GHF64665.1"/>
    </source>
</evidence>